<keyword evidence="2" id="KW-1185">Reference proteome</keyword>
<sequence>MLVVSGLGRRALRGPFASRMAMSSYMYASVCSFFLSSRGTFLRSTNAPEPKYQVRTVDTVIFESNAKWPKYIGKGSAIQMYTTAALSAQILVTLPESASLLEKVATAGPLVSLSAVIFFGAKYLGERVITNVTSCRTIGERDEFLKVQVAGGLRPKTFQCYPKDMKLVAKDEKGMCTVKIQRTTFWLDTSKASVLQEQSLKILMDGKPLLVRKGKVKKAARA</sequence>
<organism evidence="1 2">
    <name type="scientific">Saprolegnia diclina (strain VS20)</name>
    <dbReference type="NCBI Taxonomy" id="1156394"/>
    <lineage>
        <taxon>Eukaryota</taxon>
        <taxon>Sar</taxon>
        <taxon>Stramenopiles</taxon>
        <taxon>Oomycota</taxon>
        <taxon>Saprolegniomycetes</taxon>
        <taxon>Saprolegniales</taxon>
        <taxon>Saprolegniaceae</taxon>
        <taxon>Saprolegnia</taxon>
    </lineage>
</organism>
<proteinExistence type="predicted"/>
<dbReference type="RefSeq" id="XP_008605067.1">
    <property type="nucleotide sequence ID" value="XM_008606845.1"/>
</dbReference>
<dbReference type="Proteomes" id="UP000030762">
    <property type="component" value="Unassembled WGS sequence"/>
</dbReference>
<gene>
    <name evidence="1" type="ORF">SDRG_01327</name>
</gene>
<dbReference type="VEuPathDB" id="FungiDB:SDRG_01327"/>
<accession>T0S819</accession>
<dbReference type="EMBL" id="JH767134">
    <property type="protein sequence ID" value="EQC41353.1"/>
    <property type="molecule type" value="Genomic_DNA"/>
</dbReference>
<evidence type="ECO:0000313" key="1">
    <source>
        <dbReference type="EMBL" id="EQC41353.1"/>
    </source>
</evidence>
<protein>
    <submittedName>
        <fullName evidence="1">Uncharacterized protein</fullName>
    </submittedName>
</protein>
<name>T0S819_SAPDV</name>
<dbReference type="GeneID" id="19942054"/>
<dbReference type="InParanoid" id="T0S819"/>
<evidence type="ECO:0000313" key="2">
    <source>
        <dbReference type="Proteomes" id="UP000030762"/>
    </source>
</evidence>
<reference evidence="1 2" key="1">
    <citation type="submission" date="2012-04" db="EMBL/GenBank/DDBJ databases">
        <title>The Genome Sequence of Saprolegnia declina VS20.</title>
        <authorList>
            <consortium name="The Broad Institute Genome Sequencing Platform"/>
            <person name="Russ C."/>
            <person name="Nusbaum C."/>
            <person name="Tyler B."/>
            <person name="van West P."/>
            <person name="Dieguez-Uribeondo J."/>
            <person name="de Bruijn I."/>
            <person name="Tripathy S."/>
            <person name="Jiang R."/>
            <person name="Young S.K."/>
            <person name="Zeng Q."/>
            <person name="Gargeya S."/>
            <person name="Fitzgerald M."/>
            <person name="Haas B."/>
            <person name="Abouelleil A."/>
            <person name="Alvarado L."/>
            <person name="Arachchi H.M."/>
            <person name="Berlin A."/>
            <person name="Chapman S.B."/>
            <person name="Goldberg J."/>
            <person name="Griggs A."/>
            <person name="Gujja S."/>
            <person name="Hansen M."/>
            <person name="Howarth C."/>
            <person name="Imamovic A."/>
            <person name="Larimer J."/>
            <person name="McCowen C."/>
            <person name="Montmayeur A."/>
            <person name="Murphy C."/>
            <person name="Neiman D."/>
            <person name="Pearson M."/>
            <person name="Priest M."/>
            <person name="Roberts A."/>
            <person name="Saif S."/>
            <person name="Shea T."/>
            <person name="Sisk P."/>
            <person name="Sykes S."/>
            <person name="Wortman J."/>
            <person name="Nusbaum C."/>
            <person name="Birren B."/>
        </authorList>
    </citation>
    <scope>NUCLEOTIDE SEQUENCE [LARGE SCALE GENOMIC DNA]</scope>
    <source>
        <strain evidence="1 2">VS20</strain>
    </source>
</reference>
<dbReference type="OrthoDB" id="111646at2759"/>
<dbReference type="AlphaFoldDB" id="T0S819"/>
<dbReference type="eggNOG" id="ENOG502S6PM">
    <property type="taxonomic scope" value="Eukaryota"/>
</dbReference>